<keyword evidence="1" id="KW-1133">Transmembrane helix</keyword>
<gene>
    <name evidence="2" type="ORF">DRF62_13620</name>
</gene>
<keyword evidence="1" id="KW-0472">Membrane</keyword>
<evidence type="ECO:0000256" key="1">
    <source>
        <dbReference type="SAM" id="Phobius"/>
    </source>
</evidence>
<feature type="transmembrane region" description="Helical" evidence="1">
    <location>
        <begin position="61"/>
        <end position="85"/>
    </location>
</feature>
<protein>
    <submittedName>
        <fullName evidence="2">Uncharacterized protein</fullName>
    </submittedName>
</protein>
<sequence length="182" mass="21378">MKELTIKYNKLKVLKYLSLSIILLVIFGLITINYEYLAYRPPSSSGRHQWVGKLFYERENLLLGFSLFLNLFFLVFLVDSLSMLIRGKLELTKGNGIIYKNGKYFVEQKDIKKTALFDNNSNSSILIYLNSLNNVISKRETKLDQFLVKGFLLINKNKIQIRLSFLENSKKNYENIREFLKQ</sequence>
<reference evidence="2 3" key="1">
    <citation type="journal article" date="2006" name="Int. J. Syst. Evol. Microbiol.">
        <title>Chryseobacterium piscium sp. nov., isolated from fish of the South Atlantic Ocean off South Africa.</title>
        <authorList>
            <person name="de Beer H."/>
            <person name="Hugo C.J."/>
            <person name="Jooste P.J."/>
            <person name="Vancanneyt M."/>
            <person name="Coenye T."/>
            <person name="Vandamme P."/>
        </authorList>
    </citation>
    <scope>NUCLEOTIDE SEQUENCE [LARGE SCALE GENOMIC DNA]</scope>
    <source>
        <strain evidence="2 3">CCUG 51923</strain>
    </source>
</reference>
<proteinExistence type="predicted"/>
<accession>A0A3D9BIX6</accession>
<evidence type="ECO:0000313" key="3">
    <source>
        <dbReference type="Proteomes" id="UP000256512"/>
    </source>
</evidence>
<feature type="transmembrane region" description="Helical" evidence="1">
    <location>
        <begin position="16"/>
        <end position="34"/>
    </location>
</feature>
<dbReference type="AlphaFoldDB" id="A0A3D9BIX6"/>
<comment type="caution">
    <text evidence="2">The sequence shown here is derived from an EMBL/GenBank/DDBJ whole genome shotgun (WGS) entry which is preliminary data.</text>
</comment>
<name>A0A3D9BIX6_9FLAO</name>
<dbReference type="Proteomes" id="UP000256512">
    <property type="component" value="Unassembled WGS sequence"/>
</dbReference>
<organism evidence="2 3">
    <name type="scientific">Chryseobacterium piscium</name>
    <dbReference type="NCBI Taxonomy" id="333702"/>
    <lineage>
        <taxon>Bacteria</taxon>
        <taxon>Pseudomonadati</taxon>
        <taxon>Bacteroidota</taxon>
        <taxon>Flavobacteriia</taxon>
        <taxon>Flavobacteriales</taxon>
        <taxon>Weeksellaceae</taxon>
        <taxon>Chryseobacterium group</taxon>
        <taxon>Chryseobacterium</taxon>
    </lineage>
</organism>
<evidence type="ECO:0000313" key="2">
    <source>
        <dbReference type="EMBL" id="REC53406.1"/>
    </source>
</evidence>
<dbReference type="RefSeq" id="WP_115950813.1">
    <property type="nucleotide sequence ID" value="NZ_QNVS01000045.1"/>
</dbReference>
<dbReference type="EMBL" id="QNVS01000045">
    <property type="protein sequence ID" value="REC53406.1"/>
    <property type="molecule type" value="Genomic_DNA"/>
</dbReference>
<keyword evidence="1" id="KW-0812">Transmembrane</keyword>
<keyword evidence="3" id="KW-1185">Reference proteome</keyword>